<keyword evidence="2" id="KW-1185">Reference proteome</keyword>
<protein>
    <submittedName>
        <fullName evidence="1">Uncharacterized protein</fullName>
    </submittedName>
</protein>
<reference evidence="1 2" key="1">
    <citation type="submission" date="2024-09" db="EMBL/GenBank/DDBJ databases">
        <authorList>
            <person name="Lee S.D."/>
        </authorList>
    </citation>
    <scope>NUCLEOTIDE SEQUENCE [LARGE SCALE GENOMIC DNA]</scope>
    <source>
        <strain evidence="1 2">N1-5</strain>
    </source>
</reference>
<proteinExistence type="predicted"/>
<dbReference type="EMBL" id="JBHEZZ010000023">
    <property type="protein sequence ID" value="MFC1405773.1"/>
    <property type="molecule type" value="Genomic_DNA"/>
</dbReference>
<name>A0ABV6UWG3_9ACTN</name>
<organism evidence="1 2">
    <name type="scientific">Streptacidiphilus cavernicola</name>
    <dbReference type="NCBI Taxonomy" id="3342716"/>
    <lineage>
        <taxon>Bacteria</taxon>
        <taxon>Bacillati</taxon>
        <taxon>Actinomycetota</taxon>
        <taxon>Actinomycetes</taxon>
        <taxon>Kitasatosporales</taxon>
        <taxon>Streptomycetaceae</taxon>
        <taxon>Streptacidiphilus</taxon>
    </lineage>
</organism>
<evidence type="ECO:0000313" key="1">
    <source>
        <dbReference type="EMBL" id="MFC1405773.1"/>
    </source>
</evidence>
<accession>A0ABV6UWG3</accession>
<gene>
    <name evidence="1" type="ORF">ACEZDJ_31235</name>
</gene>
<evidence type="ECO:0000313" key="2">
    <source>
        <dbReference type="Proteomes" id="UP001592528"/>
    </source>
</evidence>
<comment type="caution">
    <text evidence="1">The sequence shown here is derived from an EMBL/GenBank/DDBJ whole genome shotgun (WGS) entry which is preliminary data.</text>
</comment>
<sequence>MDSDAEVLGFYIHQARGDGVTVAVYECRNDQVVLERAAGTWPEVYALASEYGVSDELISVDEQARAILDAA</sequence>
<dbReference type="RefSeq" id="WP_030263594.1">
    <property type="nucleotide sequence ID" value="NZ_JBHEZZ010000023.1"/>
</dbReference>
<dbReference type="Proteomes" id="UP001592528">
    <property type="component" value="Unassembled WGS sequence"/>
</dbReference>